<evidence type="ECO:0000259" key="3">
    <source>
        <dbReference type="Pfam" id="PF03779"/>
    </source>
</evidence>
<keyword evidence="2" id="KW-1133">Transmembrane helix</keyword>
<evidence type="ECO:0000313" key="4">
    <source>
        <dbReference type="EMBL" id="ELZ01238.1"/>
    </source>
</evidence>
<sequence>MSNTPSDSPTDRGTSTGTDTDTNAGTTRNRNVLNTDAMQWLSALVALVGLWLVASPFLLESTDAAIWNDTLVGTGIFLLAGYNFYRLTRDRLANVSLASLTVLLGLWIAISPAVIEMGSSELATSTTLSGIAVAALSAYNAYANSNADAPERARTRA</sequence>
<feature type="domain" description="SPW repeat-containing integral membrane" evidence="3">
    <location>
        <begin position="40"/>
        <end position="138"/>
    </location>
</feature>
<feature type="region of interest" description="Disordered" evidence="1">
    <location>
        <begin position="1"/>
        <end position="29"/>
    </location>
</feature>
<dbReference type="PATRIC" id="fig|29540.5.peg.2134"/>
<evidence type="ECO:0000256" key="1">
    <source>
        <dbReference type="SAM" id="MobiDB-lite"/>
    </source>
</evidence>
<evidence type="ECO:0000256" key="2">
    <source>
        <dbReference type="SAM" id="Phobius"/>
    </source>
</evidence>
<feature type="transmembrane region" description="Helical" evidence="2">
    <location>
        <begin position="40"/>
        <end position="59"/>
    </location>
</feature>
<feature type="transmembrane region" description="Helical" evidence="2">
    <location>
        <begin position="92"/>
        <end position="110"/>
    </location>
</feature>
<comment type="caution">
    <text evidence="4">The sequence shown here is derived from an EMBL/GenBank/DDBJ whole genome shotgun (WGS) entry which is preliminary data.</text>
</comment>
<keyword evidence="2" id="KW-0812">Transmembrane</keyword>
<dbReference type="Pfam" id="PF03779">
    <property type="entry name" value="SPW"/>
    <property type="match status" value="1"/>
</dbReference>
<dbReference type="RefSeq" id="WP_006109137.1">
    <property type="nucleotide sequence ID" value="NZ_AOIO01000027.1"/>
</dbReference>
<keyword evidence="2" id="KW-0472">Membrane</keyword>
<proteinExistence type="predicted"/>
<evidence type="ECO:0000313" key="5">
    <source>
        <dbReference type="Proteomes" id="UP000011554"/>
    </source>
</evidence>
<feature type="transmembrane region" description="Helical" evidence="2">
    <location>
        <begin position="122"/>
        <end position="142"/>
    </location>
</feature>
<dbReference type="eggNOG" id="arCOG11141">
    <property type="taxonomic scope" value="Archaea"/>
</dbReference>
<dbReference type="STRING" id="29540.C481_10500"/>
<dbReference type="InterPro" id="IPR005530">
    <property type="entry name" value="SPW"/>
</dbReference>
<organism evidence="4 5">
    <name type="scientific">Natrialba asiatica (strain ATCC 700177 / DSM 12278 / JCM 9576 / FERM P-10747 / NBRC 102637 / 172P1)</name>
    <dbReference type="NCBI Taxonomy" id="29540"/>
    <lineage>
        <taxon>Archaea</taxon>
        <taxon>Methanobacteriati</taxon>
        <taxon>Methanobacteriota</taxon>
        <taxon>Stenosarchaea group</taxon>
        <taxon>Halobacteria</taxon>
        <taxon>Halobacteriales</taxon>
        <taxon>Natrialbaceae</taxon>
        <taxon>Natrialba</taxon>
    </lineage>
</organism>
<accession>M0ATG3</accession>
<dbReference type="OrthoDB" id="169701at2157"/>
<gene>
    <name evidence="4" type="ORF">C481_10500</name>
</gene>
<protein>
    <recommendedName>
        <fullName evidence="3">SPW repeat-containing integral membrane domain-containing protein</fullName>
    </recommendedName>
</protein>
<dbReference type="AlphaFoldDB" id="M0ATG3"/>
<name>M0ATG3_NATA1</name>
<dbReference type="EMBL" id="AOIO01000027">
    <property type="protein sequence ID" value="ELZ01238.1"/>
    <property type="molecule type" value="Genomic_DNA"/>
</dbReference>
<feature type="transmembrane region" description="Helical" evidence="2">
    <location>
        <begin position="65"/>
        <end position="85"/>
    </location>
</feature>
<dbReference type="Proteomes" id="UP000011554">
    <property type="component" value="Unassembled WGS sequence"/>
</dbReference>
<reference evidence="4 5" key="1">
    <citation type="journal article" date="2014" name="PLoS Genet.">
        <title>Phylogenetically driven sequencing of extremely halophilic archaea reveals strategies for static and dynamic osmo-response.</title>
        <authorList>
            <person name="Becker E.A."/>
            <person name="Seitzer P.M."/>
            <person name="Tritt A."/>
            <person name="Larsen D."/>
            <person name="Krusor M."/>
            <person name="Yao A.I."/>
            <person name="Wu D."/>
            <person name="Madern D."/>
            <person name="Eisen J.A."/>
            <person name="Darling A.E."/>
            <person name="Facciotti M.T."/>
        </authorList>
    </citation>
    <scope>NUCLEOTIDE SEQUENCE [LARGE SCALE GENOMIC DNA]</scope>
    <source>
        <strain evidence="4 5">DSM 12278</strain>
    </source>
</reference>
<keyword evidence="5" id="KW-1185">Reference proteome</keyword>